<dbReference type="SUPFAM" id="SSF53098">
    <property type="entry name" value="Ribonuclease H-like"/>
    <property type="match status" value="1"/>
</dbReference>
<evidence type="ECO:0000313" key="1">
    <source>
        <dbReference type="EMBL" id="KIY42957.1"/>
    </source>
</evidence>
<feature type="non-terminal residue" evidence="1">
    <location>
        <position position="99"/>
    </location>
</feature>
<gene>
    <name evidence="1" type="ORF">FISHEDRAFT_28971</name>
</gene>
<dbReference type="Proteomes" id="UP000054144">
    <property type="component" value="Unassembled WGS sequence"/>
</dbReference>
<dbReference type="OrthoDB" id="3359487at2759"/>
<reference evidence="1 2" key="1">
    <citation type="journal article" date="2015" name="Fungal Genet. Biol.">
        <title>Evolution of novel wood decay mechanisms in Agaricales revealed by the genome sequences of Fistulina hepatica and Cylindrobasidium torrendii.</title>
        <authorList>
            <person name="Floudas D."/>
            <person name="Held B.W."/>
            <person name="Riley R."/>
            <person name="Nagy L.G."/>
            <person name="Koehler G."/>
            <person name="Ransdell A.S."/>
            <person name="Younus H."/>
            <person name="Chow J."/>
            <person name="Chiniquy J."/>
            <person name="Lipzen A."/>
            <person name="Tritt A."/>
            <person name="Sun H."/>
            <person name="Haridas S."/>
            <person name="LaButti K."/>
            <person name="Ohm R.A."/>
            <person name="Kues U."/>
            <person name="Blanchette R.A."/>
            <person name="Grigoriev I.V."/>
            <person name="Minto R.E."/>
            <person name="Hibbett D.S."/>
        </authorList>
    </citation>
    <scope>NUCLEOTIDE SEQUENCE [LARGE SCALE GENOMIC DNA]</scope>
    <source>
        <strain evidence="1 2">ATCC 64428</strain>
    </source>
</reference>
<name>A0A0D6ZYT2_9AGAR</name>
<keyword evidence="2" id="KW-1185">Reference proteome</keyword>
<feature type="non-terminal residue" evidence="1">
    <location>
        <position position="1"/>
    </location>
</feature>
<protein>
    <submittedName>
        <fullName evidence="1">Uncharacterized protein</fullName>
    </submittedName>
</protein>
<sequence>VVQVLKDATIHFSRANVPNLAMVIPAIDKINNVFTGIVRDMELSAGIRSAVQLGKQKLNRYYSATDSLHVYCIAMILHPRHKLKYFEHAAWPDEWINEA</sequence>
<proteinExistence type="predicted"/>
<dbReference type="AlphaFoldDB" id="A0A0D6ZYT2"/>
<dbReference type="InterPro" id="IPR012337">
    <property type="entry name" value="RNaseH-like_sf"/>
</dbReference>
<accession>A0A0D6ZYT2</accession>
<evidence type="ECO:0000313" key="2">
    <source>
        <dbReference type="Proteomes" id="UP000054144"/>
    </source>
</evidence>
<organism evidence="1 2">
    <name type="scientific">Fistulina hepatica ATCC 64428</name>
    <dbReference type="NCBI Taxonomy" id="1128425"/>
    <lineage>
        <taxon>Eukaryota</taxon>
        <taxon>Fungi</taxon>
        <taxon>Dikarya</taxon>
        <taxon>Basidiomycota</taxon>
        <taxon>Agaricomycotina</taxon>
        <taxon>Agaricomycetes</taxon>
        <taxon>Agaricomycetidae</taxon>
        <taxon>Agaricales</taxon>
        <taxon>Fistulinaceae</taxon>
        <taxon>Fistulina</taxon>
    </lineage>
</organism>
<dbReference type="EMBL" id="KN882149">
    <property type="protein sequence ID" value="KIY42957.1"/>
    <property type="molecule type" value="Genomic_DNA"/>
</dbReference>